<evidence type="ECO:0000313" key="2">
    <source>
        <dbReference type="EMBL" id="KAF2482562.1"/>
    </source>
</evidence>
<dbReference type="InterPro" id="IPR016181">
    <property type="entry name" value="Acyl_CoA_acyltransferase"/>
</dbReference>
<dbReference type="PANTHER" id="PTHR43792">
    <property type="entry name" value="GNAT FAMILY, PUTATIVE (AFU_ORTHOLOGUE AFUA_3G00765)-RELATED-RELATED"/>
    <property type="match status" value="1"/>
</dbReference>
<gene>
    <name evidence="2" type="ORF">BDY17DRAFT_324838</name>
</gene>
<dbReference type="GO" id="GO:0016747">
    <property type="term" value="F:acyltransferase activity, transferring groups other than amino-acyl groups"/>
    <property type="evidence" value="ECO:0007669"/>
    <property type="project" value="InterPro"/>
</dbReference>
<organism evidence="2 3">
    <name type="scientific">Neohortaea acidophila</name>
    <dbReference type="NCBI Taxonomy" id="245834"/>
    <lineage>
        <taxon>Eukaryota</taxon>
        <taxon>Fungi</taxon>
        <taxon>Dikarya</taxon>
        <taxon>Ascomycota</taxon>
        <taxon>Pezizomycotina</taxon>
        <taxon>Dothideomycetes</taxon>
        <taxon>Dothideomycetidae</taxon>
        <taxon>Mycosphaerellales</taxon>
        <taxon>Teratosphaeriaceae</taxon>
        <taxon>Neohortaea</taxon>
    </lineage>
</organism>
<protein>
    <submittedName>
        <fullName evidence="2">Acyl-CoA N-acyltransferase</fullName>
    </submittedName>
</protein>
<dbReference type="InterPro" id="IPR000182">
    <property type="entry name" value="GNAT_dom"/>
</dbReference>
<dbReference type="Gene3D" id="3.40.630.30">
    <property type="match status" value="1"/>
</dbReference>
<dbReference type="AlphaFoldDB" id="A0A6A6PRE5"/>
<dbReference type="RefSeq" id="XP_033589132.1">
    <property type="nucleotide sequence ID" value="XM_033737273.1"/>
</dbReference>
<dbReference type="EMBL" id="MU001636">
    <property type="protein sequence ID" value="KAF2482562.1"/>
    <property type="molecule type" value="Genomic_DNA"/>
</dbReference>
<dbReference type="SUPFAM" id="SSF55729">
    <property type="entry name" value="Acyl-CoA N-acyltransferases (Nat)"/>
    <property type="match status" value="1"/>
</dbReference>
<dbReference type="PANTHER" id="PTHR43792:SF1">
    <property type="entry name" value="N-ACETYLTRANSFERASE DOMAIN-CONTAINING PROTEIN"/>
    <property type="match status" value="1"/>
</dbReference>
<sequence>MSPQVTLHTARLTLRFADLHSPTDAHELVKLHTSEAAAKSGVPRQIDSPEALRRQLPRLGPKAELCTRAPPPEGMYFLIVLPPPPSSEDGKAEDESKGTVIGMNALVFRPEMPYPDMAYAMNTAYEGHGYASEAGRAALAWWRDVIGVEKIWCGTLPANVRSQRCAERIGFVRAGGVDIVLGNPPDEATRVRDCVAFVLPGMEGEWVEGRTIYPSVRW</sequence>
<accession>A0A6A6PRE5</accession>
<keyword evidence="2" id="KW-0012">Acyltransferase</keyword>
<evidence type="ECO:0000259" key="1">
    <source>
        <dbReference type="Pfam" id="PF13302"/>
    </source>
</evidence>
<dbReference type="Proteomes" id="UP000799767">
    <property type="component" value="Unassembled WGS sequence"/>
</dbReference>
<name>A0A6A6PRE5_9PEZI</name>
<dbReference type="InterPro" id="IPR051531">
    <property type="entry name" value="N-acetyltransferase"/>
</dbReference>
<dbReference type="OrthoDB" id="630895at2759"/>
<proteinExistence type="predicted"/>
<dbReference type="GeneID" id="54478275"/>
<evidence type="ECO:0000313" key="3">
    <source>
        <dbReference type="Proteomes" id="UP000799767"/>
    </source>
</evidence>
<keyword evidence="2" id="KW-0808">Transferase</keyword>
<feature type="domain" description="N-acetyltransferase" evidence="1">
    <location>
        <begin position="11"/>
        <end position="172"/>
    </location>
</feature>
<reference evidence="2" key="1">
    <citation type="journal article" date="2020" name="Stud. Mycol.">
        <title>101 Dothideomycetes genomes: a test case for predicting lifestyles and emergence of pathogens.</title>
        <authorList>
            <person name="Haridas S."/>
            <person name="Albert R."/>
            <person name="Binder M."/>
            <person name="Bloem J."/>
            <person name="Labutti K."/>
            <person name="Salamov A."/>
            <person name="Andreopoulos B."/>
            <person name="Baker S."/>
            <person name="Barry K."/>
            <person name="Bills G."/>
            <person name="Bluhm B."/>
            <person name="Cannon C."/>
            <person name="Castanera R."/>
            <person name="Culley D."/>
            <person name="Daum C."/>
            <person name="Ezra D."/>
            <person name="Gonzalez J."/>
            <person name="Henrissat B."/>
            <person name="Kuo A."/>
            <person name="Liang C."/>
            <person name="Lipzen A."/>
            <person name="Lutzoni F."/>
            <person name="Magnuson J."/>
            <person name="Mondo S."/>
            <person name="Nolan M."/>
            <person name="Ohm R."/>
            <person name="Pangilinan J."/>
            <person name="Park H.-J."/>
            <person name="Ramirez L."/>
            <person name="Alfaro M."/>
            <person name="Sun H."/>
            <person name="Tritt A."/>
            <person name="Yoshinaga Y."/>
            <person name="Zwiers L.-H."/>
            <person name="Turgeon B."/>
            <person name="Goodwin S."/>
            <person name="Spatafora J."/>
            <person name="Crous P."/>
            <person name="Grigoriev I."/>
        </authorList>
    </citation>
    <scope>NUCLEOTIDE SEQUENCE</scope>
    <source>
        <strain evidence="2">CBS 113389</strain>
    </source>
</reference>
<keyword evidence="3" id="KW-1185">Reference proteome</keyword>
<dbReference type="Pfam" id="PF13302">
    <property type="entry name" value="Acetyltransf_3"/>
    <property type="match status" value="1"/>
</dbReference>